<gene>
    <name evidence="1" type="ORF">HNQ40_000104</name>
</gene>
<keyword evidence="2" id="KW-1185">Reference proteome</keyword>
<dbReference type="Gene3D" id="3.20.20.80">
    <property type="entry name" value="Glycosidases"/>
    <property type="match status" value="1"/>
</dbReference>
<protein>
    <recommendedName>
        <fullName evidence="3">Glycosyl hydrolase family 71</fullName>
    </recommendedName>
</protein>
<accession>A0A7X0LJU2</accession>
<name>A0A7X0LJU2_9BACT</name>
<dbReference type="InterPro" id="IPR032719">
    <property type="entry name" value="WbsX"/>
</dbReference>
<evidence type="ECO:0000313" key="1">
    <source>
        <dbReference type="EMBL" id="MBB6428298.1"/>
    </source>
</evidence>
<dbReference type="Pfam" id="PF14307">
    <property type="entry name" value="Glyco_tran_WbsX"/>
    <property type="match status" value="1"/>
</dbReference>
<organism evidence="1 2">
    <name type="scientific">Algisphaera agarilytica</name>
    <dbReference type="NCBI Taxonomy" id="1385975"/>
    <lineage>
        <taxon>Bacteria</taxon>
        <taxon>Pseudomonadati</taxon>
        <taxon>Planctomycetota</taxon>
        <taxon>Phycisphaerae</taxon>
        <taxon>Phycisphaerales</taxon>
        <taxon>Phycisphaeraceae</taxon>
        <taxon>Algisphaera</taxon>
    </lineage>
</organism>
<dbReference type="Proteomes" id="UP000541810">
    <property type="component" value="Unassembled WGS sequence"/>
</dbReference>
<sequence length="381" mass="43639">MDRPKPTISFTTRDSTEPLALPAVLGHFLPWYTLQGSSFPLAAEDAATITHPPTIENDRHWRDPRAVYRRTHHHMPEIGRYDSRDPETLGWQFGCMVDAGLTGFIINWNGQNSVENTITLAVLEALEAWNQANPDTPLAYCLSIDSQAQLPTEGKTPAPLAEDVAYIKTHLLRSAYLHRDGRPVFTCFPYEDNLPDWLEAFDQQFGSGGYDFLWSNVAKGQGETGCFLWVEPSESSTDYSNAYPWLDPEDSGEGRARERYAQWSDPKHRHLYGMAGVWPGFDDSLVAWAWKPKEQHDRVRPRIIARQNQKGSCYQQLWQSYLDELDRAESLPLPLVQIVTWNDWAEATTIEPARDYGRSLLEETRQYVALARERWKSKCPH</sequence>
<evidence type="ECO:0000313" key="2">
    <source>
        <dbReference type="Proteomes" id="UP000541810"/>
    </source>
</evidence>
<dbReference type="AlphaFoldDB" id="A0A7X0LJU2"/>
<comment type="caution">
    <text evidence="1">The sequence shown here is derived from an EMBL/GenBank/DDBJ whole genome shotgun (WGS) entry which is preliminary data.</text>
</comment>
<reference evidence="1 2" key="1">
    <citation type="submission" date="2020-08" db="EMBL/GenBank/DDBJ databases">
        <title>Genomic Encyclopedia of Type Strains, Phase IV (KMG-IV): sequencing the most valuable type-strain genomes for metagenomic binning, comparative biology and taxonomic classification.</title>
        <authorList>
            <person name="Goeker M."/>
        </authorList>
    </citation>
    <scope>NUCLEOTIDE SEQUENCE [LARGE SCALE GENOMIC DNA]</scope>
    <source>
        <strain evidence="1 2">DSM 103725</strain>
    </source>
</reference>
<dbReference type="RefSeq" id="WP_221435311.1">
    <property type="nucleotide sequence ID" value="NZ_JACHGY010000001.1"/>
</dbReference>
<evidence type="ECO:0008006" key="3">
    <source>
        <dbReference type="Google" id="ProtNLM"/>
    </source>
</evidence>
<proteinExistence type="predicted"/>
<dbReference type="EMBL" id="JACHGY010000001">
    <property type="protein sequence ID" value="MBB6428298.1"/>
    <property type="molecule type" value="Genomic_DNA"/>
</dbReference>